<protein>
    <recommendedName>
        <fullName evidence="1">COP9 signalosome complex subunit 3 N-terminal helical repeats domain-containing protein</fullName>
    </recommendedName>
</protein>
<name>A0A8C9H1I3_9PRIM</name>
<evidence type="ECO:0000313" key="3">
    <source>
        <dbReference type="Proteomes" id="UP000694416"/>
    </source>
</evidence>
<keyword evidence="3" id="KW-1185">Reference proteome</keyword>
<feature type="domain" description="COP9 signalosome complex subunit 3 N-terminal helical repeats" evidence="1">
    <location>
        <begin position="18"/>
        <end position="92"/>
    </location>
</feature>
<dbReference type="AlphaFoldDB" id="A0A8C9H1I3"/>
<dbReference type="Proteomes" id="UP000694416">
    <property type="component" value="Unplaced"/>
</dbReference>
<organism evidence="2 3">
    <name type="scientific">Piliocolobus tephrosceles</name>
    <name type="common">Ugandan red Colobus</name>
    <dbReference type="NCBI Taxonomy" id="591936"/>
    <lineage>
        <taxon>Eukaryota</taxon>
        <taxon>Metazoa</taxon>
        <taxon>Chordata</taxon>
        <taxon>Craniata</taxon>
        <taxon>Vertebrata</taxon>
        <taxon>Euteleostomi</taxon>
        <taxon>Mammalia</taxon>
        <taxon>Eutheria</taxon>
        <taxon>Euarchontoglires</taxon>
        <taxon>Primates</taxon>
        <taxon>Haplorrhini</taxon>
        <taxon>Catarrhini</taxon>
        <taxon>Cercopithecidae</taxon>
        <taxon>Colobinae</taxon>
        <taxon>Piliocolobus</taxon>
    </lineage>
</organism>
<reference evidence="2" key="2">
    <citation type="submission" date="2025-09" db="UniProtKB">
        <authorList>
            <consortium name="Ensembl"/>
        </authorList>
    </citation>
    <scope>IDENTIFICATION</scope>
</reference>
<evidence type="ECO:0000259" key="1">
    <source>
        <dbReference type="Pfam" id="PF22788"/>
    </source>
</evidence>
<dbReference type="Ensembl" id="ENSPTET00000019804.1">
    <property type="protein sequence ID" value="ENSPTEP00000013168.1"/>
    <property type="gene ID" value="ENSPTEG00000014787.1"/>
</dbReference>
<evidence type="ECO:0000313" key="2">
    <source>
        <dbReference type="Ensembl" id="ENSPTEP00000013168.1"/>
    </source>
</evidence>
<sequence length="98" mass="11053">MMTAPKQYVTNEPQLSTQGQMTQLCELINWSREFPAKNLHHLGIVLGAPDIQEHLLRVLAVLFVRFSMPTVPDVETLFSQVSLFISTCDGTSGRTWHP</sequence>
<proteinExistence type="predicted"/>
<reference evidence="2" key="1">
    <citation type="submission" date="2025-08" db="UniProtKB">
        <authorList>
            <consortium name="Ensembl"/>
        </authorList>
    </citation>
    <scope>IDENTIFICATION</scope>
</reference>
<dbReference type="Pfam" id="PF22788">
    <property type="entry name" value="COP9_hel_rpt"/>
    <property type="match status" value="1"/>
</dbReference>
<dbReference type="InterPro" id="IPR055089">
    <property type="entry name" value="COP9_N"/>
</dbReference>
<accession>A0A8C9H1I3</accession>